<feature type="domain" description="Serine-threonine/tyrosine-protein kinase catalytic" evidence="1">
    <location>
        <begin position="2"/>
        <end position="46"/>
    </location>
</feature>
<accession>A0A8S2Y932</accession>
<dbReference type="Proteomes" id="UP000681967">
    <property type="component" value="Unassembled WGS sequence"/>
</dbReference>
<dbReference type="Proteomes" id="UP000676336">
    <property type="component" value="Unassembled WGS sequence"/>
</dbReference>
<evidence type="ECO:0000313" key="5">
    <source>
        <dbReference type="Proteomes" id="UP000681720"/>
    </source>
</evidence>
<dbReference type="Proteomes" id="UP000681720">
    <property type="component" value="Unassembled WGS sequence"/>
</dbReference>
<dbReference type="Gene3D" id="1.10.510.10">
    <property type="entry name" value="Transferase(Phosphotransferase) domain 1"/>
    <property type="match status" value="1"/>
</dbReference>
<dbReference type="EMBL" id="CAJOBJ010088816">
    <property type="protein sequence ID" value="CAF4532490.1"/>
    <property type="molecule type" value="Genomic_DNA"/>
</dbReference>
<dbReference type="EMBL" id="CAJOBH010086024">
    <property type="protein sequence ID" value="CAF4540876.1"/>
    <property type="molecule type" value="Genomic_DNA"/>
</dbReference>
<sequence>QFRCYHVIQLYGICSRIRPPFVVMELMVNGDLKNYLYRHRQNEINVRRQPTFTFIKY</sequence>
<evidence type="ECO:0000313" key="2">
    <source>
        <dbReference type="EMBL" id="CAF4532490.1"/>
    </source>
</evidence>
<comment type="caution">
    <text evidence="2">The sequence shown here is derived from an EMBL/GenBank/DDBJ whole genome shotgun (WGS) entry which is preliminary data.</text>
</comment>
<dbReference type="AlphaFoldDB" id="A0A8S2Y932"/>
<feature type="non-terminal residue" evidence="2">
    <location>
        <position position="1"/>
    </location>
</feature>
<dbReference type="InterPro" id="IPR001245">
    <property type="entry name" value="Ser-Thr/Tyr_kinase_cat_dom"/>
</dbReference>
<proteinExistence type="predicted"/>
<protein>
    <recommendedName>
        <fullName evidence="1">Serine-threonine/tyrosine-protein kinase catalytic domain-containing protein</fullName>
    </recommendedName>
</protein>
<evidence type="ECO:0000313" key="3">
    <source>
        <dbReference type="EMBL" id="CAF4540876.1"/>
    </source>
</evidence>
<dbReference type="EMBL" id="CAJOBI010230130">
    <property type="protein sequence ID" value="CAF5062485.1"/>
    <property type="molecule type" value="Genomic_DNA"/>
</dbReference>
<dbReference type="SUPFAM" id="SSF56112">
    <property type="entry name" value="Protein kinase-like (PK-like)"/>
    <property type="match status" value="1"/>
</dbReference>
<dbReference type="Pfam" id="PF07714">
    <property type="entry name" value="PK_Tyr_Ser-Thr"/>
    <property type="match status" value="1"/>
</dbReference>
<organism evidence="2 5">
    <name type="scientific">Rotaria magnacalcarata</name>
    <dbReference type="NCBI Taxonomy" id="392030"/>
    <lineage>
        <taxon>Eukaryota</taxon>
        <taxon>Metazoa</taxon>
        <taxon>Spiralia</taxon>
        <taxon>Gnathifera</taxon>
        <taxon>Rotifera</taxon>
        <taxon>Eurotatoria</taxon>
        <taxon>Bdelloidea</taxon>
        <taxon>Philodinida</taxon>
        <taxon>Philodinidae</taxon>
        <taxon>Rotaria</taxon>
    </lineage>
</organism>
<dbReference type="InterPro" id="IPR011009">
    <property type="entry name" value="Kinase-like_dom_sf"/>
</dbReference>
<reference evidence="2" key="1">
    <citation type="submission" date="2021-02" db="EMBL/GenBank/DDBJ databases">
        <authorList>
            <person name="Nowell W R."/>
        </authorList>
    </citation>
    <scope>NUCLEOTIDE SEQUENCE</scope>
</reference>
<gene>
    <name evidence="3" type="ORF">BYL167_LOCUS37689</name>
    <name evidence="2" type="ORF">GIL414_LOCUS36084</name>
    <name evidence="4" type="ORF">SMN809_LOCUS59844</name>
</gene>
<evidence type="ECO:0000259" key="1">
    <source>
        <dbReference type="Pfam" id="PF07714"/>
    </source>
</evidence>
<name>A0A8S2Y932_9BILA</name>
<evidence type="ECO:0000313" key="4">
    <source>
        <dbReference type="EMBL" id="CAF5062485.1"/>
    </source>
</evidence>
<dbReference type="GO" id="GO:0004672">
    <property type="term" value="F:protein kinase activity"/>
    <property type="evidence" value="ECO:0007669"/>
    <property type="project" value="InterPro"/>
</dbReference>